<sequence length="97" mass="11403">MIHICVDSQTYEKIAYITAQKRIFRRDLLLKILDIYIKENHKEKPFDNDESSISISISIPIEEGVDKKLYKESAKKITNEDINKILDKMLFQENGDK</sequence>
<dbReference type="Proteomes" id="UP000789738">
    <property type="component" value="Unassembled WGS sequence"/>
</dbReference>
<dbReference type="AlphaFoldDB" id="A0AA86MD31"/>
<comment type="caution">
    <text evidence="1">The sequence shown here is derived from an EMBL/GenBank/DDBJ whole genome shotgun (WGS) entry which is preliminary data.</text>
</comment>
<protein>
    <submittedName>
        <fullName evidence="1">Uncharacterized protein</fullName>
    </submittedName>
</protein>
<reference evidence="1" key="1">
    <citation type="submission" date="2021-10" db="EMBL/GenBank/DDBJ databases">
        <authorList>
            <person name="Mesa V."/>
        </authorList>
    </citation>
    <scope>NUCLEOTIDE SEQUENCE</scope>
    <source>
        <strain evidence="1">CC3_PB</strain>
    </source>
</reference>
<accession>A0AA86MD31</accession>
<dbReference type="RefSeq" id="WP_210885738.1">
    <property type="nucleotide sequence ID" value="NZ_CAKJVE010000001.1"/>
</dbReference>
<evidence type="ECO:0000313" key="1">
    <source>
        <dbReference type="EMBL" id="CAG9701566.1"/>
    </source>
</evidence>
<organism evidence="1 2">
    <name type="scientific">Clostridium neonatale</name>
    <dbReference type="NCBI Taxonomy" id="137838"/>
    <lineage>
        <taxon>Bacteria</taxon>
        <taxon>Bacillati</taxon>
        <taxon>Bacillota</taxon>
        <taxon>Clostridia</taxon>
        <taxon>Eubacteriales</taxon>
        <taxon>Clostridiaceae</taxon>
        <taxon>Clostridium</taxon>
    </lineage>
</organism>
<evidence type="ECO:0000313" key="2">
    <source>
        <dbReference type="Proteomes" id="UP000789738"/>
    </source>
</evidence>
<name>A0AA86MD31_9CLOT</name>
<proteinExistence type="predicted"/>
<gene>
    <name evidence="1" type="ORF">CNEO_10100</name>
</gene>
<dbReference type="EMBL" id="CAKJVE010000001">
    <property type="protein sequence ID" value="CAG9701566.1"/>
    <property type="molecule type" value="Genomic_DNA"/>
</dbReference>